<evidence type="ECO:0000256" key="1">
    <source>
        <dbReference type="SAM" id="SignalP"/>
    </source>
</evidence>
<protein>
    <recommendedName>
        <fullName evidence="4">Por secretion system C-terminal sorting domain-containing protein</fullName>
    </recommendedName>
</protein>
<feature type="chain" id="PRO_5011585886" description="Por secretion system C-terminal sorting domain-containing protein" evidence="1">
    <location>
        <begin position="28"/>
        <end position="2650"/>
    </location>
</feature>
<gene>
    <name evidence="2" type="ORF">SAMN04488121_102644</name>
</gene>
<accession>A0A1G7N2M1</accession>
<dbReference type="OrthoDB" id="101122at2"/>
<keyword evidence="1" id="KW-0732">Signal</keyword>
<proteinExistence type="predicted"/>
<name>A0A1G7N2M1_CHIFI</name>
<dbReference type="STRING" id="104663.SAMN04488121_102644"/>
<dbReference type="RefSeq" id="WP_089831169.1">
    <property type="nucleotide sequence ID" value="NZ_FNBN01000002.1"/>
</dbReference>
<organism evidence="2 3">
    <name type="scientific">Chitinophaga filiformis</name>
    <name type="common">Myxococcus filiformis</name>
    <name type="synonym">Flexibacter filiformis</name>
    <dbReference type="NCBI Taxonomy" id="104663"/>
    <lineage>
        <taxon>Bacteria</taxon>
        <taxon>Pseudomonadati</taxon>
        <taxon>Bacteroidota</taxon>
        <taxon>Chitinophagia</taxon>
        <taxon>Chitinophagales</taxon>
        <taxon>Chitinophagaceae</taxon>
        <taxon>Chitinophaga</taxon>
    </lineage>
</organism>
<dbReference type="EMBL" id="FNBN01000002">
    <property type="protein sequence ID" value="SDF68181.1"/>
    <property type="molecule type" value="Genomic_DNA"/>
</dbReference>
<evidence type="ECO:0000313" key="3">
    <source>
        <dbReference type="Proteomes" id="UP000199045"/>
    </source>
</evidence>
<feature type="signal peptide" evidence="1">
    <location>
        <begin position="1"/>
        <end position="27"/>
    </location>
</feature>
<evidence type="ECO:0000313" key="2">
    <source>
        <dbReference type="EMBL" id="SDF68181.1"/>
    </source>
</evidence>
<dbReference type="Proteomes" id="UP000199045">
    <property type="component" value="Unassembled WGS sequence"/>
</dbReference>
<evidence type="ECO:0008006" key="4">
    <source>
        <dbReference type="Google" id="ProtNLM"/>
    </source>
</evidence>
<reference evidence="3" key="1">
    <citation type="submission" date="2016-10" db="EMBL/GenBank/DDBJ databases">
        <authorList>
            <person name="Varghese N."/>
            <person name="Submissions S."/>
        </authorList>
    </citation>
    <scope>NUCLEOTIDE SEQUENCE [LARGE SCALE GENOMIC DNA]</scope>
    <source>
        <strain evidence="3">DSM 527</strain>
    </source>
</reference>
<sequence>MITNGKPVTVRVTLFIILFSLPATVWAQAQTSWRGTWSSAWKNSSNWTNGVPNASVDAVIGDAAFTGPYQPTVTSSASCRSLTLLTSGRNPLLTISRSLTVSGTLTINSGCTVSHRGVTLTVKGNWINNGTYSTTSTSSQTTFTGTSQSIGGTATSAFRRLTIGAGSTVTQNVNFSESVSFTVNGVFIPAENTTPYLVSGAGPLTVGSTGILHVKAATFNANYGMTTITLNAGSTVDYSATLTNQTVRNNLTYSTLRISGALVKTLGGNLNLLNSSTSTAGRIEVAAGTLDLSTFTANRGTSIVGGSVSVANNATLRIGGSNSFPANYSSHSLSLTSTVEYYGLTQTVTPENYGNLTLSASSGAVVKTMPTADFFIYGDLKSIVGSGTSVSFTAASNIHIDGNVNIGASTTFNGGSFTHAVDGNWVINGAFTGASSTISFGGPGSTLSGTGAHNFNNVNILVSNITAAGNSPITIAGNLATIGSGTFTHSSGGTLTMTGSTKTITGTNFIFDNLTISGSVSTSTSIIVNGNLNVSGGFTGTNGTITMQGTSKTISGAGTIAFGTLFVPGTVTTSSSFSINNALNVDGTFTASAGAATFAGSSTLNGTANLFNVTLNGTSLQLTTNSVLGIAGALTITSGTLNLSSTAPNTVNFNGTTAQNINGLAYNNLLLSGSSVKTAVGAVTATNFTLSAGTTFTAGSFNHQILGDFSNSGTFNAGSGTVTFAGNGSSTITGATTFNILTLNKSTTTNNIDLASSITAAVVNMTSGAINTGANTITITNTRNGNGIILGNIRRQHTFTAGTAYAFESPNNTITPGTSATGSITVSVTVGSVSGFPQGASINRLYTITTPLALGTSPLRLHYEDAELSGNIESTMALWRNTGSTWALVGKTANSTTSNYVEQSGLSSITGSWTLSDNSNVARWIGSVSSDWSNPANWTTVEGVPSLPPGVNDIAEIGTVAFTNQPVINNAASVKSIILGSTQAVTLTLATGGSLITQGNIRGEWSGNATHTINVAGQTLTVNGDLPLSDGTAGHAINLNVGTGTVTIVGSLTQSGGANVIFSGAGTLNIGNNYNYTNGTFTSGTSTVNYNGAGTQAMAAIPYYNLQINKAGGSALLSATTTIGGNMSVILGTLNLGGNTTITGAVTISSGAALNNGGIILSVGGNWNNSGTFISSGGTFQLNGAGTQTISSTNFNNLIINKTGGTATLTGNSTINGNLTINTGTLDLSTFTINRSSAGGTFTLADGSTLQTAGANNLPAGFSTYNISPTSTTHYNGNIPQMVAGVPYGNLILSGSGVKTVTGPTTVNSNLTINSGATLNSDIYTINLYGNWINNGTFVPSSGTVTLNGANKTITGNTTFNRFTVYGSYAVAGSDITYDGLLTIATGGSFDGGSGTATVNGDLTNNGSLISNGVTIFSGTRVQTIRFVNAVVSNSSGVITFNGTVPPVLNSTSSPTYATLNVNNTGGVNASVGWRVFVAFNIGSGATFNGGPSTHDIFGSFTNNGTVTSSGTLNFSPATAKTIKLSGTGFTSTGIVNFGGSGAISVTGTPTALNNVVISNTAGVTSSSSWPIGGDFAISDSAIFNAGSYTYTVNGDIEAYGALNGGTSTFTMTSATGELTGSLDATFYDFTNTGSIAALSDFKVSHNFTNNGTIDATVGALTMTGSLPSLITGSANSFDLAQLTILKDTAATASLGKAITAVDDITITSGKLDAAGLSITPSATSMLTIEDEGRLILRGTFSLPAFSDFELDTLSTVEYGGSTQAISAATSYGNLVISTAGTKTATAVLKILNDFTLSNGTFVQGSFTDTIGGNWTMISGAYTSTGATAYFNGTGAQTITSTGAFNNLTVNKTAGIISLSSNITINGVLNFTLNKIRTGSTYAVILPATATLTGASQTTGWVYGRLQKTTSTGSITRTFEVGDSLYYTPVTVAMPGVSTAGSLLAGVIPVEHPAINSSTINPAKSVNRYWSFVNTGTIFTTATVTLTWNAANIDAGANTANFGVAAYNGSTWTTQNSTSPQATSIQATNLTAMPLALAVGEMVGVNTWTGAISGNWNVTGNWSANTVPAGTTNVTIPTGLTNYPAISSGTSAVGSITIQTGASLTVSGATLQIAGIITNSGTFTATNGTIEMNGSTAQTIPAGTFVNNTILNLTVNNTAGVTLGGTLNVSGIVKVTTGQLQSGGNLTLLSTATRTALIDGSGAGAVLGNVTAQRYRPTSFGYTYFSSPFQAATLSEFADDINLNSTFPTFYRYVENKASSGWTAYTDPAGVLTPMVGYAGNLGTNTAAITIDMTGVVNNGTITAPTLTNNNQPYTKGFNLVGNPYPSPVDWDAAGGWTRTSVDNAIYYFNTGTTDQYTGTYSSYINGVSSDGVATNIIPAMQGFFVHVTNGNFPVSGTLSVDNTARVNNLTPNFHRERPLTEPLLRLSAGFTDDGHPSDPVVIYFENHAQQDFEQELDALKIMNTDPAVPNLYVLTGGQRQSIAAWPDDVDTSTSIPLGLTLEQEGYLSFTMLTLERMPANRHFYLYDKEADLTYDLHSATPYRLLLKKGSYENRFFLVLKPLTNNNPSGDAPVYHAYSTGNNLYGQFDKVPGEKCSITVTSFGGQVIFRKDFTGNGRYLLGSQYTSGIYIVTFLANKQQVSKKVFIGNQ</sequence>